<evidence type="ECO:0000313" key="2">
    <source>
        <dbReference type="Proteomes" id="UP001054945"/>
    </source>
</evidence>
<evidence type="ECO:0000313" key="1">
    <source>
        <dbReference type="EMBL" id="GIX73448.1"/>
    </source>
</evidence>
<gene>
    <name evidence="1" type="ORF">CEXT_437961</name>
</gene>
<comment type="caution">
    <text evidence="1">The sequence shown here is derived from an EMBL/GenBank/DDBJ whole genome shotgun (WGS) entry which is preliminary data.</text>
</comment>
<protein>
    <submittedName>
        <fullName evidence="1">Uncharacterized protein</fullName>
    </submittedName>
</protein>
<organism evidence="1 2">
    <name type="scientific">Caerostris extrusa</name>
    <name type="common">Bark spider</name>
    <name type="synonym">Caerostris bankana</name>
    <dbReference type="NCBI Taxonomy" id="172846"/>
    <lineage>
        <taxon>Eukaryota</taxon>
        <taxon>Metazoa</taxon>
        <taxon>Ecdysozoa</taxon>
        <taxon>Arthropoda</taxon>
        <taxon>Chelicerata</taxon>
        <taxon>Arachnida</taxon>
        <taxon>Araneae</taxon>
        <taxon>Araneomorphae</taxon>
        <taxon>Entelegynae</taxon>
        <taxon>Araneoidea</taxon>
        <taxon>Araneidae</taxon>
        <taxon>Caerostris</taxon>
    </lineage>
</organism>
<sequence length="81" mass="9558">MERQGGDRRLAPLWFAAPQLKMPLSEYEDDRYQRRFAVLRISFVNKFGIPRAGMDRYKCITPPFRLYARHLLQIPPLAFGC</sequence>
<keyword evidence="2" id="KW-1185">Reference proteome</keyword>
<dbReference type="Proteomes" id="UP001054945">
    <property type="component" value="Unassembled WGS sequence"/>
</dbReference>
<accession>A0AAV4MM76</accession>
<reference evidence="1 2" key="1">
    <citation type="submission" date="2021-06" db="EMBL/GenBank/DDBJ databases">
        <title>Caerostris extrusa draft genome.</title>
        <authorList>
            <person name="Kono N."/>
            <person name="Arakawa K."/>
        </authorList>
    </citation>
    <scope>NUCLEOTIDE SEQUENCE [LARGE SCALE GENOMIC DNA]</scope>
</reference>
<name>A0AAV4MM76_CAEEX</name>
<dbReference type="EMBL" id="BPLR01002412">
    <property type="protein sequence ID" value="GIX73448.1"/>
    <property type="molecule type" value="Genomic_DNA"/>
</dbReference>
<proteinExistence type="predicted"/>
<dbReference type="AlphaFoldDB" id="A0AAV4MM76"/>